<reference evidence="10" key="1">
    <citation type="submission" date="2019-08" db="EMBL/GenBank/DDBJ databases">
        <authorList>
            <person name="Kucharzyk K."/>
            <person name="Murdoch R.W."/>
            <person name="Higgins S."/>
            <person name="Loffler F."/>
        </authorList>
    </citation>
    <scope>NUCLEOTIDE SEQUENCE</scope>
</reference>
<keyword evidence="6" id="KW-0408">Iron</keyword>
<proteinExistence type="predicted"/>
<evidence type="ECO:0000256" key="5">
    <source>
        <dbReference type="ARBA" id="ARBA00023002"/>
    </source>
</evidence>
<dbReference type="GO" id="GO:0052693">
    <property type="term" value="F:epoxyqueuosine reductase activity"/>
    <property type="evidence" value="ECO:0007669"/>
    <property type="project" value="UniProtKB-EC"/>
</dbReference>
<evidence type="ECO:0000256" key="7">
    <source>
        <dbReference type="ARBA" id="ARBA00023014"/>
    </source>
</evidence>
<keyword evidence="9" id="KW-0676">Redox-active center</keyword>
<keyword evidence="7" id="KW-0411">Iron-sulfur</keyword>
<accession>A0A645IY10</accession>
<dbReference type="PANTHER" id="PTHR36701">
    <property type="entry name" value="EPOXYQUEUOSINE REDUCTASE QUEH"/>
    <property type="match status" value="1"/>
</dbReference>
<keyword evidence="3" id="KW-0479">Metal-binding</keyword>
<keyword evidence="5 10" id="KW-0560">Oxidoreductase</keyword>
<evidence type="ECO:0000256" key="2">
    <source>
        <dbReference type="ARBA" id="ARBA00022694"/>
    </source>
</evidence>
<dbReference type="GO" id="GO:0051539">
    <property type="term" value="F:4 iron, 4 sulfur cluster binding"/>
    <property type="evidence" value="ECO:0007669"/>
    <property type="project" value="UniProtKB-KW"/>
</dbReference>
<evidence type="ECO:0000256" key="3">
    <source>
        <dbReference type="ARBA" id="ARBA00022723"/>
    </source>
</evidence>
<protein>
    <submittedName>
        <fullName evidence="10">Epoxyqueuosine reductase QueH</fullName>
        <ecNumber evidence="10">1.17.99.6</ecNumber>
    </submittedName>
</protein>
<dbReference type="PANTHER" id="PTHR36701:SF1">
    <property type="entry name" value="EPOXYQUEUOSINE REDUCTASE QUEH"/>
    <property type="match status" value="1"/>
</dbReference>
<sequence>MDLRTQGDYGLRGFIRQIYPDLENRCGVCYGMRAEAAAAYAAENGFDSFTTTLLISPYQNHALLCEIMEKTGKQYGVAFLSRDFRPYFREGQQKAREMGLYMQKYCGCIFSEEERYLKKSEKRKNA</sequence>
<name>A0A645IY10_9ZZZZ</name>
<dbReference type="EC" id="1.17.99.6" evidence="10"/>
<evidence type="ECO:0000256" key="9">
    <source>
        <dbReference type="ARBA" id="ARBA00023284"/>
    </source>
</evidence>
<evidence type="ECO:0000313" key="10">
    <source>
        <dbReference type="EMBL" id="MPN56298.1"/>
    </source>
</evidence>
<comment type="caution">
    <text evidence="10">The sequence shown here is derived from an EMBL/GenBank/DDBJ whole genome shotgun (WGS) entry which is preliminary data.</text>
</comment>
<keyword evidence="8" id="KW-1015">Disulfide bond</keyword>
<dbReference type="GO" id="GO:0046872">
    <property type="term" value="F:metal ion binding"/>
    <property type="evidence" value="ECO:0007669"/>
    <property type="project" value="UniProtKB-KW"/>
</dbReference>
<evidence type="ECO:0000256" key="8">
    <source>
        <dbReference type="ARBA" id="ARBA00023157"/>
    </source>
</evidence>
<dbReference type="InterPro" id="IPR003828">
    <property type="entry name" value="QueH"/>
</dbReference>
<keyword evidence="2" id="KW-0819">tRNA processing</keyword>
<organism evidence="10">
    <name type="scientific">bioreactor metagenome</name>
    <dbReference type="NCBI Taxonomy" id="1076179"/>
    <lineage>
        <taxon>unclassified sequences</taxon>
        <taxon>metagenomes</taxon>
        <taxon>ecological metagenomes</taxon>
    </lineage>
</organism>
<evidence type="ECO:0000256" key="6">
    <source>
        <dbReference type="ARBA" id="ARBA00023004"/>
    </source>
</evidence>
<dbReference type="AlphaFoldDB" id="A0A645IY10"/>
<evidence type="ECO:0000256" key="1">
    <source>
        <dbReference type="ARBA" id="ARBA00022485"/>
    </source>
</evidence>
<dbReference type="GO" id="GO:0008616">
    <property type="term" value="P:tRNA queuosine(34) biosynthetic process"/>
    <property type="evidence" value="ECO:0007669"/>
    <property type="project" value="UniProtKB-KW"/>
</dbReference>
<dbReference type="EMBL" id="VSSQ01126484">
    <property type="protein sequence ID" value="MPN56298.1"/>
    <property type="molecule type" value="Genomic_DNA"/>
</dbReference>
<dbReference type="Pfam" id="PF02677">
    <property type="entry name" value="QueH"/>
    <property type="match status" value="1"/>
</dbReference>
<keyword evidence="1" id="KW-0004">4Fe-4S</keyword>
<keyword evidence="4" id="KW-0671">Queuosine biosynthesis</keyword>
<evidence type="ECO:0000256" key="4">
    <source>
        <dbReference type="ARBA" id="ARBA00022785"/>
    </source>
</evidence>
<gene>
    <name evidence="10" type="primary">queH_15</name>
    <name evidence="10" type="ORF">SDC9_203984</name>
</gene>